<reference evidence="7" key="1">
    <citation type="submission" date="2021-06" db="EMBL/GenBank/DDBJ databases">
        <authorList>
            <person name="Hodson N. C."/>
            <person name="Mongue J. A."/>
            <person name="Jaron S. K."/>
        </authorList>
    </citation>
    <scope>NUCLEOTIDE SEQUENCE</scope>
</reference>
<dbReference type="Proteomes" id="UP000708208">
    <property type="component" value="Unassembled WGS sequence"/>
</dbReference>
<proteinExistence type="inferred from homology"/>
<comment type="cofactor">
    <cofactor evidence="1">
        <name>heme</name>
        <dbReference type="ChEBI" id="CHEBI:30413"/>
    </cofactor>
</comment>
<dbReference type="EMBL" id="CAJVCH010086329">
    <property type="protein sequence ID" value="CAG7722119.1"/>
    <property type="molecule type" value="Genomic_DNA"/>
</dbReference>
<keyword evidence="2 6" id="KW-0479">Metal-binding</keyword>
<evidence type="ECO:0000256" key="4">
    <source>
        <dbReference type="ARBA" id="ARBA00023004"/>
    </source>
</evidence>
<keyword evidence="8" id="KW-1185">Reference proteome</keyword>
<evidence type="ECO:0000256" key="6">
    <source>
        <dbReference type="RuleBase" id="RU000461"/>
    </source>
</evidence>
<dbReference type="PANTHER" id="PTHR24303">
    <property type="entry name" value="HEME-BINDING MONOOXYGENASE FAMILY"/>
    <property type="match status" value="1"/>
</dbReference>
<dbReference type="OrthoDB" id="1103324at2759"/>
<dbReference type="AlphaFoldDB" id="A0A8J2P309"/>
<evidence type="ECO:0008006" key="9">
    <source>
        <dbReference type="Google" id="ProtNLM"/>
    </source>
</evidence>
<feature type="non-terminal residue" evidence="7">
    <location>
        <position position="1"/>
    </location>
</feature>
<evidence type="ECO:0000256" key="5">
    <source>
        <dbReference type="ARBA" id="ARBA00023033"/>
    </source>
</evidence>
<sequence length="99" mass="11236">SNIYGCLKSQEIWGDPEVFRPERFLGPDGKSVVRHKAMLPFSTGRRSCIGKSLAQDEIFLMLANLIQQFCVTLPEDMTANDRVKGKSIQQLQRVIVNLR</sequence>
<dbReference type="InterPro" id="IPR017972">
    <property type="entry name" value="Cyt_P450_CS"/>
</dbReference>
<dbReference type="InterPro" id="IPR001128">
    <property type="entry name" value="Cyt_P450"/>
</dbReference>
<keyword evidence="4 6" id="KW-0408">Iron</keyword>
<keyword evidence="5 6" id="KW-0503">Monooxygenase</keyword>
<protein>
    <recommendedName>
        <fullName evidence="9">Cytochrome P450</fullName>
    </recommendedName>
</protein>
<evidence type="ECO:0000313" key="7">
    <source>
        <dbReference type="EMBL" id="CAG7722119.1"/>
    </source>
</evidence>
<evidence type="ECO:0000313" key="8">
    <source>
        <dbReference type="Proteomes" id="UP000708208"/>
    </source>
</evidence>
<accession>A0A8J2P309</accession>
<name>A0A8J2P309_9HEXA</name>
<comment type="caution">
    <text evidence="7">The sequence shown here is derived from an EMBL/GenBank/DDBJ whole genome shotgun (WGS) entry which is preliminary data.</text>
</comment>
<dbReference type="GO" id="GO:0020037">
    <property type="term" value="F:heme binding"/>
    <property type="evidence" value="ECO:0007669"/>
    <property type="project" value="InterPro"/>
</dbReference>
<dbReference type="GO" id="GO:0016705">
    <property type="term" value="F:oxidoreductase activity, acting on paired donors, with incorporation or reduction of molecular oxygen"/>
    <property type="evidence" value="ECO:0007669"/>
    <property type="project" value="InterPro"/>
</dbReference>
<dbReference type="Pfam" id="PF00067">
    <property type="entry name" value="p450"/>
    <property type="match status" value="1"/>
</dbReference>
<evidence type="ECO:0000256" key="3">
    <source>
        <dbReference type="ARBA" id="ARBA00023002"/>
    </source>
</evidence>
<comment type="similarity">
    <text evidence="6">Belongs to the cytochrome P450 family.</text>
</comment>
<dbReference type="GO" id="GO:0005506">
    <property type="term" value="F:iron ion binding"/>
    <property type="evidence" value="ECO:0007669"/>
    <property type="project" value="InterPro"/>
</dbReference>
<keyword evidence="6" id="KW-0349">Heme</keyword>
<dbReference type="GO" id="GO:0004497">
    <property type="term" value="F:monooxygenase activity"/>
    <property type="evidence" value="ECO:0007669"/>
    <property type="project" value="UniProtKB-KW"/>
</dbReference>
<organism evidence="7 8">
    <name type="scientific">Allacma fusca</name>
    <dbReference type="NCBI Taxonomy" id="39272"/>
    <lineage>
        <taxon>Eukaryota</taxon>
        <taxon>Metazoa</taxon>
        <taxon>Ecdysozoa</taxon>
        <taxon>Arthropoda</taxon>
        <taxon>Hexapoda</taxon>
        <taxon>Collembola</taxon>
        <taxon>Symphypleona</taxon>
        <taxon>Sminthuridae</taxon>
        <taxon>Allacma</taxon>
    </lineage>
</organism>
<dbReference type="PANTHER" id="PTHR24303:SF31">
    <property type="entry name" value="CYTOCHROME P450 307A1-RELATED"/>
    <property type="match status" value="1"/>
</dbReference>
<evidence type="ECO:0000256" key="2">
    <source>
        <dbReference type="ARBA" id="ARBA00022723"/>
    </source>
</evidence>
<evidence type="ECO:0000256" key="1">
    <source>
        <dbReference type="ARBA" id="ARBA00001971"/>
    </source>
</evidence>
<dbReference type="PROSITE" id="PS00086">
    <property type="entry name" value="CYTOCHROME_P450"/>
    <property type="match status" value="1"/>
</dbReference>
<keyword evidence="3 6" id="KW-0560">Oxidoreductase</keyword>
<gene>
    <name evidence="7" type="ORF">AFUS01_LOCUS11289</name>
</gene>